<evidence type="ECO:0000259" key="9">
    <source>
        <dbReference type="PROSITE" id="PS50112"/>
    </source>
</evidence>
<sequence length="650" mass="71696">MASEQNARQPLAEWVQSALVGIGLGLIVTDDKARILAVNPVAASLTGWSADDAVSRTAEAVFRIEDEVTRRPAPDPVTDVLAGGVAVGLSDHTVLIGRGGSECRIDHGASPVWDAAGAIIGAVLLFCDVSERQRAVQGVEDARAFAEGIIQTVREPLVVLDAGLRVRSANSSFYRTFRVTAPETEGQTLFALGNRQWDIPQLREQLEAILTGDHHFENFAVDHVFDGIGRRSMVLNARRLLLPGRQSGLVLLAIEDATERVRATESLALSETRYRRLFETAQDGILLVDPETRRIFDANPFLTDLLGHPWVELIGKELWEIGLFDDIESNKAAFRTLQETGYIRYDDLPLRTHDGRGIEVEFVSNVYPVGDTPVIQCNIRDVTDRKRAEVALQAAHDGLEVRVAERTAELAHTNATLSDEIGRREIAEADRRDLQQRLTTVQEDERRRIARELHDQMGQHLTALGLGLKVVRDATAHPSQEWDRLHALQSLTDLIGREVHDLALELRPTALDDLGLSAALAHYTDGWAERTGVEVDYHGPEADENRLGAEVETALYRVVQEALMNVHKHAAARRVSVVFRRSPEDVSVLIEDDGRGFDADAQALHRLGILGMRERMALMGGTLTLESAPGRSTVIARVRPTPRDGGTHRG</sequence>
<dbReference type="InterPro" id="IPR003594">
    <property type="entry name" value="HATPase_dom"/>
</dbReference>
<organism evidence="11 12">
    <name type="scientific">Limnoglobus roseus</name>
    <dbReference type="NCBI Taxonomy" id="2598579"/>
    <lineage>
        <taxon>Bacteria</taxon>
        <taxon>Pseudomonadati</taxon>
        <taxon>Planctomycetota</taxon>
        <taxon>Planctomycetia</taxon>
        <taxon>Gemmatales</taxon>
        <taxon>Gemmataceae</taxon>
        <taxon>Limnoglobus</taxon>
    </lineage>
</organism>
<reference evidence="12" key="1">
    <citation type="submission" date="2019-08" db="EMBL/GenBank/DDBJ databases">
        <title>Limnoglobus roseus gen. nov., sp. nov., a novel freshwater planctomycete with a giant genome from the family Gemmataceae.</title>
        <authorList>
            <person name="Kulichevskaya I.S."/>
            <person name="Naumoff D.G."/>
            <person name="Miroshnikov K."/>
            <person name="Ivanova A."/>
            <person name="Philippov D.A."/>
            <person name="Hakobyan A."/>
            <person name="Rijpstra I.C."/>
            <person name="Sinninghe Damste J.S."/>
            <person name="Liesack W."/>
            <person name="Dedysh S.N."/>
        </authorList>
    </citation>
    <scope>NUCLEOTIDE SEQUENCE [LARGE SCALE GENOMIC DNA]</scope>
    <source>
        <strain evidence="12">PX52</strain>
    </source>
</reference>
<dbReference type="EMBL" id="CP042425">
    <property type="protein sequence ID" value="QEL20493.1"/>
    <property type="molecule type" value="Genomic_DNA"/>
</dbReference>
<name>A0A5C1AR13_9BACT</name>
<feature type="domain" description="PAS" evidence="9">
    <location>
        <begin position="26"/>
        <end position="84"/>
    </location>
</feature>
<comment type="catalytic activity">
    <reaction evidence="1">
        <text>ATP + protein L-histidine = ADP + protein N-phospho-L-histidine.</text>
        <dbReference type="EC" id="2.7.13.3"/>
    </reaction>
</comment>
<dbReference type="EC" id="2.7.13.3" evidence="2"/>
<dbReference type="GO" id="GO:0000155">
    <property type="term" value="F:phosphorelay sensor kinase activity"/>
    <property type="evidence" value="ECO:0007669"/>
    <property type="project" value="InterPro"/>
</dbReference>
<dbReference type="GO" id="GO:0005524">
    <property type="term" value="F:ATP binding"/>
    <property type="evidence" value="ECO:0007669"/>
    <property type="project" value="UniProtKB-KW"/>
</dbReference>
<dbReference type="Gene3D" id="3.30.450.20">
    <property type="entry name" value="PAS domain"/>
    <property type="match status" value="3"/>
</dbReference>
<dbReference type="CDD" id="cd00130">
    <property type="entry name" value="PAS"/>
    <property type="match status" value="2"/>
</dbReference>
<evidence type="ECO:0000256" key="4">
    <source>
        <dbReference type="ARBA" id="ARBA00022679"/>
    </source>
</evidence>
<dbReference type="InterPro" id="IPR036890">
    <property type="entry name" value="HATPase_C_sf"/>
</dbReference>
<dbReference type="InterPro" id="IPR013656">
    <property type="entry name" value="PAS_4"/>
</dbReference>
<feature type="domain" description="PAC" evidence="10">
    <location>
        <begin position="89"/>
        <end position="141"/>
    </location>
</feature>
<keyword evidence="6" id="KW-0418">Kinase</keyword>
<dbReference type="NCBIfam" id="TIGR00229">
    <property type="entry name" value="sensory_box"/>
    <property type="match status" value="1"/>
</dbReference>
<feature type="domain" description="PAS" evidence="9">
    <location>
        <begin position="270"/>
        <end position="341"/>
    </location>
</feature>
<protein>
    <recommendedName>
        <fullName evidence="2">histidine kinase</fullName>
        <ecNumber evidence="2">2.7.13.3</ecNumber>
    </recommendedName>
</protein>
<keyword evidence="3" id="KW-0597">Phosphoprotein</keyword>
<dbReference type="PROSITE" id="PS50113">
    <property type="entry name" value="PAC"/>
    <property type="match status" value="1"/>
</dbReference>
<dbReference type="Gene3D" id="3.30.565.10">
    <property type="entry name" value="Histidine kinase-like ATPase, C-terminal domain"/>
    <property type="match status" value="1"/>
</dbReference>
<dbReference type="OrthoDB" id="290376at2"/>
<dbReference type="GO" id="GO:0016020">
    <property type="term" value="C:membrane"/>
    <property type="evidence" value="ECO:0007669"/>
    <property type="project" value="InterPro"/>
</dbReference>
<evidence type="ECO:0000256" key="7">
    <source>
        <dbReference type="ARBA" id="ARBA00022840"/>
    </source>
</evidence>
<evidence type="ECO:0000313" key="11">
    <source>
        <dbReference type="EMBL" id="QEL20493.1"/>
    </source>
</evidence>
<dbReference type="InterPro" id="IPR050482">
    <property type="entry name" value="Sensor_HK_TwoCompSys"/>
</dbReference>
<dbReference type="Proteomes" id="UP000324974">
    <property type="component" value="Chromosome"/>
</dbReference>
<keyword evidence="7" id="KW-0067">ATP-binding</keyword>
<evidence type="ECO:0000256" key="5">
    <source>
        <dbReference type="ARBA" id="ARBA00022741"/>
    </source>
</evidence>
<keyword evidence="4" id="KW-0808">Transferase</keyword>
<evidence type="ECO:0000313" key="12">
    <source>
        <dbReference type="Proteomes" id="UP000324974"/>
    </source>
</evidence>
<dbReference type="SUPFAM" id="SSF55785">
    <property type="entry name" value="PYP-like sensor domain (PAS domain)"/>
    <property type="match status" value="3"/>
</dbReference>
<evidence type="ECO:0000256" key="1">
    <source>
        <dbReference type="ARBA" id="ARBA00000085"/>
    </source>
</evidence>
<dbReference type="GO" id="GO:0046983">
    <property type="term" value="F:protein dimerization activity"/>
    <property type="evidence" value="ECO:0007669"/>
    <property type="project" value="InterPro"/>
</dbReference>
<accession>A0A5C1AR13</accession>
<evidence type="ECO:0000256" key="3">
    <source>
        <dbReference type="ARBA" id="ARBA00022553"/>
    </source>
</evidence>
<dbReference type="Pfam" id="PF13188">
    <property type="entry name" value="PAS_8"/>
    <property type="match status" value="1"/>
</dbReference>
<evidence type="ECO:0000259" key="10">
    <source>
        <dbReference type="PROSITE" id="PS50113"/>
    </source>
</evidence>
<dbReference type="InterPro" id="IPR000014">
    <property type="entry name" value="PAS"/>
</dbReference>
<dbReference type="InterPro" id="IPR000700">
    <property type="entry name" value="PAS-assoc_C"/>
</dbReference>
<evidence type="ECO:0000256" key="6">
    <source>
        <dbReference type="ARBA" id="ARBA00022777"/>
    </source>
</evidence>
<dbReference type="PANTHER" id="PTHR24421">
    <property type="entry name" value="NITRATE/NITRITE SENSOR PROTEIN NARX-RELATED"/>
    <property type="match status" value="1"/>
</dbReference>
<dbReference type="SMART" id="SM00091">
    <property type="entry name" value="PAS"/>
    <property type="match status" value="3"/>
</dbReference>
<dbReference type="AlphaFoldDB" id="A0A5C1AR13"/>
<dbReference type="Gene3D" id="1.20.5.1930">
    <property type="match status" value="1"/>
</dbReference>
<dbReference type="SUPFAM" id="SSF55874">
    <property type="entry name" value="ATPase domain of HSP90 chaperone/DNA topoisomerase II/histidine kinase"/>
    <property type="match status" value="1"/>
</dbReference>
<dbReference type="Pfam" id="PF08448">
    <property type="entry name" value="PAS_4"/>
    <property type="match status" value="2"/>
</dbReference>
<proteinExistence type="predicted"/>
<evidence type="ECO:0000256" key="2">
    <source>
        <dbReference type="ARBA" id="ARBA00012438"/>
    </source>
</evidence>
<keyword evidence="12" id="KW-1185">Reference proteome</keyword>
<keyword evidence="8" id="KW-0902">Two-component regulatory system</keyword>
<dbReference type="CDD" id="cd16917">
    <property type="entry name" value="HATPase_UhpB-NarQ-NarX-like"/>
    <property type="match status" value="1"/>
</dbReference>
<dbReference type="PROSITE" id="PS50112">
    <property type="entry name" value="PAS"/>
    <property type="match status" value="2"/>
</dbReference>
<dbReference type="PANTHER" id="PTHR24421:SF10">
    <property type="entry name" value="NITRATE_NITRITE SENSOR PROTEIN NARQ"/>
    <property type="match status" value="1"/>
</dbReference>
<gene>
    <name evidence="11" type="ORF">PX52LOC_07595</name>
</gene>
<keyword evidence="5" id="KW-0547">Nucleotide-binding</keyword>
<dbReference type="KEGG" id="lrs:PX52LOC_07595"/>
<dbReference type="Pfam" id="PF07730">
    <property type="entry name" value="HisKA_3"/>
    <property type="match status" value="1"/>
</dbReference>
<dbReference type="InterPro" id="IPR011712">
    <property type="entry name" value="Sig_transdc_His_kin_sub3_dim/P"/>
</dbReference>
<dbReference type="SMART" id="SM00387">
    <property type="entry name" value="HATPase_c"/>
    <property type="match status" value="1"/>
</dbReference>
<dbReference type="Pfam" id="PF02518">
    <property type="entry name" value="HATPase_c"/>
    <property type="match status" value="1"/>
</dbReference>
<evidence type="ECO:0000256" key="8">
    <source>
        <dbReference type="ARBA" id="ARBA00023012"/>
    </source>
</evidence>
<dbReference type="InterPro" id="IPR035965">
    <property type="entry name" value="PAS-like_dom_sf"/>
</dbReference>
<dbReference type="RefSeq" id="WP_149114790.1">
    <property type="nucleotide sequence ID" value="NZ_CP042425.1"/>
</dbReference>